<sequence length="147" mass="16977">MEDKKVVDLFSWFLFESTGDSEDIFELNVASEDAKMDVEEDDAHSCCCDFMVFDDLGDTHDEDYHIVDDDDGGDDYFDDGDDYFDDDDHDGDDEDDDDDEEEEEVSSRGKSRQHKKLRVSDDSISTTIELMNEMEKSRLFWEACLAS</sequence>
<accession>A0ACB7XAP0</accession>
<gene>
    <name evidence="1" type="ORF">Vadar_015692</name>
</gene>
<proteinExistence type="predicted"/>
<keyword evidence="2" id="KW-1185">Reference proteome</keyword>
<dbReference type="EMBL" id="CM037156">
    <property type="protein sequence ID" value="KAH7837600.1"/>
    <property type="molecule type" value="Genomic_DNA"/>
</dbReference>
<name>A0ACB7XAP0_9ERIC</name>
<organism evidence="1 2">
    <name type="scientific">Vaccinium darrowii</name>
    <dbReference type="NCBI Taxonomy" id="229202"/>
    <lineage>
        <taxon>Eukaryota</taxon>
        <taxon>Viridiplantae</taxon>
        <taxon>Streptophyta</taxon>
        <taxon>Embryophyta</taxon>
        <taxon>Tracheophyta</taxon>
        <taxon>Spermatophyta</taxon>
        <taxon>Magnoliopsida</taxon>
        <taxon>eudicotyledons</taxon>
        <taxon>Gunneridae</taxon>
        <taxon>Pentapetalae</taxon>
        <taxon>asterids</taxon>
        <taxon>Ericales</taxon>
        <taxon>Ericaceae</taxon>
        <taxon>Vaccinioideae</taxon>
        <taxon>Vaccinieae</taxon>
        <taxon>Vaccinium</taxon>
    </lineage>
</organism>
<evidence type="ECO:0000313" key="1">
    <source>
        <dbReference type="EMBL" id="KAH7837600.1"/>
    </source>
</evidence>
<dbReference type="Proteomes" id="UP000828048">
    <property type="component" value="Chromosome 6"/>
</dbReference>
<evidence type="ECO:0000313" key="2">
    <source>
        <dbReference type="Proteomes" id="UP000828048"/>
    </source>
</evidence>
<comment type="caution">
    <text evidence="1">The sequence shown here is derived from an EMBL/GenBank/DDBJ whole genome shotgun (WGS) entry which is preliminary data.</text>
</comment>
<reference evidence="1 2" key="1">
    <citation type="journal article" date="2021" name="Hortic Res">
        <title>High-quality reference genome and annotation aids understanding of berry development for evergreen blueberry (Vaccinium darrowii).</title>
        <authorList>
            <person name="Yu J."/>
            <person name="Hulse-Kemp A.M."/>
            <person name="Babiker E."/>
            <person name="Staton M."/>
        </authorList>
    </citation>
    <scope>NUCLEOTIDE SEQUENCE [LARGE SCALE GENOMIC DNA]</scope>
    <source>
        <strain evidence="2">cv. NJ 8807/NJ 8810</strain>
        <tissue evidence="1">Young leaf</tissue>
    </source>
</reference>
<protein>
    <submittedName>
        <fullName evidence="1">Uncharacterized protein</fullName>
    </submittedName>
</protein>